<dbReference type="PANTHER" id="PTHR10037:SF62">
    <property type="entry name" value="SODIUM CHANNEL PROTEIN 60E"/>
    <property type="match status" value="1"/>
</dbReference>
<feature type="transmembrane region" description="Helical" evidence="6">
    <location>
        <begin position="766"/>
        <end position="788"/>
    </location>
</feature>
<evidence type="ECO:0000256" key="5">
    <source>
        <dbReference type="SAM" id="MobiDB-lite"/>
    </source>
</evidence>
<comment type="caution">
    <text evidence="8">The sequence shown here is derived from an EMBL/GenBank/DDBJ whole genome shotgun (WGS) entry which is preliminary data.</text>
</comment>
<feature type="transmembrane region" description="Helical" evidence="6">
    <location>
        <begin position="505"/>
        <end position="525"/>
    </location>
</feature>
<dbReference type="GO" id="GO:0001518">
    <property type="term" value="C:voltage-gated sodium channel complex"/>
    <property type="evidence" value="ECO:0007669"/>
    <property type="project" value="TreeGrafter"/>
</dbReference>
<feature type="transmembrane region" description="Helical" evidence="6">
    <location>
        <begin position="634"/>
        <end position="651"/>
    </location>
</feature>
<sequence length="1152" mass="134202">MHMKKQMHNISKRGALKESDHSEWSGALCWYFIFCVALGNFLMVNMIVAILLNSMNEAVNSDWDSYRYLLPKAQFIQQEHPYWTVQEYQWYLLQELKLRRERHAYQTHIAVWNKRRNKSQLMGKSLGIFDQHSKIRQGAFKLVHHKTTTLMNKELVPSLFVCDMQVFTLIVNILIFLSCLLLALDSHTLHKDTKLYATIESFNIVFATLFACEMIVKFIAFGVTKYPLHPKRTYHYITHENELHKWKVLCRQQFEKTFKVHPQFKHVNQYRGGGIYDCVQCVNNNPNSSDDVYYIAHYMFTEQKFNIRFLFVKDNERHYRYKASYIMNETTHRKWTPFQFNGVNHGCHWDDELHQVCTSVMLNNANSNAYFTSNWNRLDAVVVFVSLLALIFPSISFLRSLRAIRPLRIAARNPRIKRVLNTLMAAIIPATSSILFAGLFMLILAIVGVQFLSGRMSYCSTFEDGMDYHLVENEIRYELSREECHPTEEQPHLKWVTNTFNFDNLLNAFVTVFILSAWDGWNLIMWNAVDATDMDKAPKKDNHPEYGAFFVLVLIVGGFFSLRLIVSVILEEFKTQKRFQEGTLFQSQTQADWVRTQHLLLKFRLQNRGKPPLNKFRAQCFYLANHRYESAHRFDWFILGCVILNTIQMGMKHYDQSKAFDTLEVASDLIFVSIFTMEAIIRIIGLGWKYYWRSNWNKLDFLILLVSYPGLLFACFPYLGAGFQGVQAQMIRTFRIARMLRLLTTVKTLNFLARMFLFALPSLSNIAVTVFIIFYIFSVVGVNLFGHVDSGLKRYSFRDFPHALYTLFLCSTGESWWVMVGKCMSQSNKYIAILYWLLFFLVGGLVSMNLFIGVILDTFSENVKSEVEHEKQLMSVTKLVNAWNEEDPRGTGLIPANKFWRLLLRTPFPTGFTQPLSNDEAELNDEAYRRFLQIINSGVYKEPSLLEVREHISTIKFVCQKGIKIGYGKHAEYRLLSEEQEDMYAVGCKILNFFINLCNEDDHGHEENKSEDNLQMKLKEDEDFGICPGELAVSTSSLPPTESEKKSDEDSIWLVKFEDAIIALCTSITGPEISARVNDRKYEMMFLDWWDKYEAENFVKNVAGHEGALGAESMLSFVDQWLKEKKSQPSKKEDKQEPHSPESIDHSQQKKH</sequence>
<evidence type="ECO:0000256" key="6">
    <source>
        <dbReference type="SAM" id="Phobius"/>
    </source>
</evidence>
<feature type="transmembrane region" description="Helical" evidence="6">
    <location>
        <begin position="830"/>
        <end position="856"/>
    </location>
</feature>
<dbReference type="Pfam" id="PF00520">
    <property type="entry name" value="Ion_trans"/>
    <property type="match status" value="3"/>
</dbReference>
<evidence type="ECO:0000313" key="9">
    <source>
        <dbReference type="Proteomes" id="UP000023152"/>
    </source>
</evidence>
<organism evidence="8 9">
    <name type="scientific">Reticulomyxa filosa</name>
    <dbReference type="NCBI Taxonomy" id="46433"/>
    <lineage>
        <taxon>Eukaryota</taxon>
        <taxon>Sar</taxon>
        <taxon>Rhizaria</taxon>
        <taxon>Retaria</taxon>
        <taxon>Foraminifera</taxon>
        <taxon>Monothalamids</taxon>
        <taxon>Reticulomyxidae</taxon>
        <taxon>Reticulomyxa</taxon>
    </lineage>
</organism>
<feature type="domain" description="Ion transport" evidence="7">
    <location>
        <begin position="165"/>
        <end position="236"/>
    </location>
</feature>
<accession>X6MGC3</accession>
<dbReference type="EMBL" id="ASPP01020848">
    <property type="protein sequence ID" value="ETO13073.1"/>
    <property type="molecule type" value="Genomic_DNA"/>
</dbReference>
<keyword evidence="2 6" id="KW-0812">Transmembrane</keyword>
<dbReference type="FunFam" id="1.10.287.70:FF:000117">
    <property type="entry name" value="Voltage-gated Ca2+ channel, alpha subunit"/>
    <property type="match status" value="1"/>
</dbReference>
<feature type="transmembrane region" description="Helical" evidence="6">
    <location>
        <begin position="204"/>
        <end position="223"/>
    </location>
</feature>
<feature type="transmembrane region" description="Helical" evidence="6">
    <location>
        <begin position="164"/>
        <end position="184"/>
    </location>
</feature>
<proteinExistence type="predicted"/>
<evidence type="ECO:0000259" key="7">
    <source>
        <dbReference type="Pfam" id="PF00520"/>
    </source>
</evidence>
<dbReference type="PANTHER" id="PTHR10037">
    <property type="entry name" value="VOLTAGE-GATED CATION CHANNEL CALCIUM AND SODIUM"/>
    <property type="match status" value="1"/>
</dbReference>
<feature type="transmembrane region" description="Helical" evidence="6">
    <location>
        <begin position="380"/>
        <end position="398"/>
    </location>
</feature>
<dbReference type="InterPro" id="IPR005821">
    <property type="entry name" value="Ion_trans_dom"/>
</dbReference>
<feature type="transmembrane region" description="Helical" evidence="6">
    <location>
        <begin position="28"/>
        <end position="52"/>
    </location>
</feature>
<feature type="domain" description="Ion transport" evidence="7">
    <location>
        <begin position="633"/>
        <end position="862"/>
    </location>
</feature>
<feature type="transmembrane region" description="Helical" evidence="6">
    <location>
        <begin position="701"/>
        <end position="719"/>
    </location>
</feature>
<protein>
    <submittedName>
        <fullName evidence="8">Voltage-gated ion channel superfamily</fullName>
    </submittedName>
</protein>
<evidence type="ECO:0000256" key="2">
    <source>
        <dbReference type="ARBA" id="ARBA00022692"/>
    </source>
</evidence>
<dbReference type="GO" id="GO:0005248">
    <property type="term" value="F:voltage-gated sodium channel activity"/>
    <property type="evidence" value="ECO:0007669"/>
    <property type="project" value="TreeGrafter"/>
</dbReference>
<evidence type="ECO:0000256" key="1">
    <source>
        <dbReference type="ARBA" id="ARBA00004141"/>
    </source>
</evidence>
<comment type="subcellular location">
    <subcellularLocation>
        <location evidence="1">Membrane</location>
        <topology evidence="1">Multi-pass membrane protein</topology>
    </subcellularLocation>
</comment>
<evidence type="ECO:0000256" key="3">
    <source>
        <dbReference type="ARBA" id="ARBA00022989"/>
    </source>
</evidence>
<evidence type="ECO:0000256" key="4">
    <source>
        <dbReference type="ARBA" id="ARBA00023136"/>
    </source>
</evidence>
<dbReference type="AlphaFoldDB" id="X6MGC3"/>
<feature type="region of interest" description="Disordered" evidence="5">
    <location>
        <begin position="1123"/>
        <end position="1152"/>
    </location>
</feature>
<evidence type="ECO:0000313" key="8">
    <source>
        <dbReference type="EMBL" id="ETO13073.1"/>
    </source>
</evidence>
<dbReference type="Gene3D" id="1.10.287.70">
    <property type="match status" value="2"/>
</dbReference>
<dbReference type="SUPFAM" id="SSF81324">
    <property type="entry name" value="Voltage-gated potassium channels"/>
    <property type="match status" value="3"/>
</dbReference>
<keyword evidence="9" id="KW-1185">Reference proteome</keyword>
<feature type="transmembrane region" description="Helical" evidence="6">
    <location>
        <begin position="546"/>
        <end position="570"/>
    </location>
</feature>
<dbReference type="Gene3D" id="1.20.120.350">
    <property type="entry name" value="Voltage-gated potassium channels. Chain C"/>
    <property type="match status" value="3"/>
</dbReference>
<keyword evidence="3 6" id="KW-1133">Transmembrane helix</keyword>
<feature type="transmembrane region" description="Helical" evidence="6">
    <location>
        <begin position="419"/>
        <end position="447"/>
    </location>
</feature>
<feature type="transmembrane region" description="Helical" evidence="6">
    <location>
        <begin position="663"/>
        <end position="681"/>
    </location>
</feature>
<reference evidence="8 9" key="1">
    <citation type="journal article" date="2013" name="Curr. Biol.">
        <title>The Genome of the Foraminiferan Reticulomyxa filosa.</title>
        <authorList>
            <person name="Glockner G."/>
            <person name="Hulsmann N."/>
            <person name="Schleicher M."/>
            <person name="Noegel A.A."/>
            <person name="Eichinger L."/>
            <person name="Gallinger C."/>
            <person name="Pawlowski J."/>
            <person name="Sierra R."/>
            <person name="Euteneuer U."/>
            <person name="Pillet L."/>
            <person name="Moustafa A."/>
            <person name="Platzer M."/>
            <person name="Groth M."/>
            <person name="Szafranski K."/>
            <person name="Schliwa M."/>
        </authorList>
    </citation>
    <scope>NUCLEOTIDE SEQUENCE [LARGE SCALE GENOMIC DNA]</scope>
</reference>
<gene>
    <name evidence="8" type="ORF">RFI_24301</name>
</gene>
<keyword evidence="4 6" id="KW-0472">Membrane</keyword>
<dbReference type="OrthoDB" id="541396at2759"/>
<dbReference type="InterPro" id="IPR043203">
    <property type="entry name" value="VGCC_Ca_Na"/>
</dbReference>
<dbReference type="Proteomes" id="UP000023152">
    <property type="component" value="Unassembled WGS sequence"/>
</dbReference>
<name>X6MGC3_RETFI</name>
<feature type="domain" description="Ion transport" evidence="7">
    <location>
        <begin position="368"/>
        <end position="578"/>
    </location>
</feature>
<dbReference type="InterPro" id="IPR027359">
    <property type="entry name" value="Volt_channel_dom_sf"/>
</dbReference>